<dbReference type="HOGENOM" id="CLU_3127997_0_0_1"/>
<dbReference type="EnsemblPlants" id="PGSC0003DMT400074291">
    <property type="protein sequence ID" value="PGSC0003DMT400074291"/>
    <property type="gene ID" value="PGSC0003DMG400028873"/>
</dbReference>
<reference evidence="1" key="2">
    <citation type="submission" date="2015-06" db="UniProtKB">
        <authorList>
            <consortium name="EnsemblPlants"/>
        </authorList>
    </citation>
    <scope>IDENTIFICATION</scope>
    <source>
        <strain evidence="1">DM1-3 516 R44</strain>
    </source>
</reference>
<dbReference type="Gramene" id="PGSC0003DMT400074291">
    <property type="protein sequence ID" value="PGSC0003DMT400074291"/>
    <property type="gene ID" value="PGSC0003DMG400028873"/>
</dbReference>
<keyword evidence="2" id="KW-1185">Reference proteome</keyword>
<evidence type="ECO:0000313" key="2">
    <source>
        <dbReference type="Proteomes" id="UP000011115"/>
    </source>
</evidence>
<dbReference type="Proteomes" id="UP000011115">
    <property type="component" value="Unassembled WGS sequence"/>
</dbReference>
<organism evidence="1 2">
    <name type="scientific">Solanum tuberosum</name>
    <name type="common">Potato</name>
    <dbReference type="NCBI Taxonomy" id="4113"/>
    <lineage>
        <taxon>Eukaryota</taxon>
        <taxon>Viridiplantae</taxon>
        <taxon>Streptophyta</taxon>
        <taxon>Embryophyta</taxon>
        <taxon>Tracheophyta</taxon>
        <taxon>Spermatophyta</taxon>
        <taxon>Magnoliopsida</taxon>
        <taxon>eudicotyledons</taxon>
        <taxon>Gunneridae</taxon>
        <taxon>Pentapetalae</taxon>
        <taxon>asterids</taxon>
        <taxon>lamiids</taxon>
        <taxon>Solanales</taxon>
        <taxon>Solanaceae</taxon>
        <taxon>Solanoideae</taxon>
        <taxon>Solaneae</taxon>
        <taxon>Solanum</taxon>
    </lineage>
</organism>
<name>M1CTG5_SOLTU</name>
<evidence type="ECO:0000313" key="1">
    <source>
        <dbReference type="EnsemblPlants" id="PGSC0003DMT400074291"/>
    </source>
</evidence>
<dbReference type="ExpressionAtlas" id="M1CTG5">
    <property type="expression patterns" value="baseline"/>
</dbReference>
<proteinExistence type="predicted"/>
<accession>M1CTG5</accession>
<protein>
    <submittedName>
        <fullName evidence="1">TNP2</fullName>
    </submittedName>
</protein>
<sequence>MEIMVYRRFVAKKSGVQHIQGKINWRLKIKRKRRQGASRKILTFSFKVLA</sequence>
<reference evidence="2" key="1">
    <citation type="journal article" date="2011" name="Nature">
        <title>Genome sequence and analysis of the tuber crop potato.</title>
        <authorList>
            <consortium name="The Potato Genome Sequencing Consortium"/>
        </authorList>
    </citation>
    <scope>NUCLEOTIDE SEQUENCE [LARGE SCALE GENOMIC DNA]</scope>
    <source>
        <strain evidence="2">cv. DM1-3 516 R44</strain>
    </source>
</reference>
<dbReference type="AlphaFoldDB" id="M1CTG5"/>